<dbReference type="Proteomes" id="UP001185737">
    <property type="component" value="Unassembled WGS sequence"/>
</dbReference>
<evidence type="ECO:0000313" key="1">
    <source>
        <dbReference type="EMBL" id="MDV6279295.1"/>
    </source>
</evidence>
<name>A0ABU4C7M0_RHOJO</name>
<sequence length="47" mass="5385">MTYFHSVVDSPEQVQSWFADTWRWNTTAAGATESRIDIDEPPRAARS</sequence>
<protein>
    <submittedName>
        <fullName evidence="1">Uncharacterized protein</fullName>
    </submittedName>
</protein>
<gene>
    <name evidence="1" type="ORF">R3Q59_02075</name>
</gene>
<evidence type="ECO:0000313" key="2">
    <source>
        <dbReference type="Proteomes" id="UP001185737"/>
    </source>
</evidence>
<dbReference type="RefSeq" id="WP_317567406.1">
    <property type="nucleotide sequence ID" value="NZ_JAWLKA010000001.1"/>
</dbReference>
<comment type="caution">
    <text evidence="1">The sequence shown here is derived from an EMBL/GenBank/DDBJ whole genome shotgun (WGS) entry which is preliminary data.</text>
</comment>
<organism evidence="1 2">
    <name type="scientific">Rhodococcus jostii</name>
    <dbReference type="NCBI Taxonomy" id="132919"/>
    <lineage>
        <taxon>Bacteria</taxon>
        <taxon>Bacillati</taxon>
        <taxon>Actinomycetota</taxon>
        <taxon>Actinomycetes</taxon>
        <taxon>Mycobacteriales</taxon>
        <taxon>Nocardiaceae</taxon>
        <taxon>Rhodococcus</taxon>
    </lineage>
</organism>
<reference evidence="1 2" key="1">
    <citation type="submission" date="2023-10" db="EMBL/GenBank/DDBJ databases">
        <title>Development of a sustainable strategy for remediation of hydrocarbon-contaminated territories based on the waste exchange concept.</title>
        <authorList>
            <person name="Krivoruchko A."/>
        </authorList>
    </citation>
    <scope>NUCLEOTIDE SEQUENCE [LARGE SCALE GENOMIC DNA]</scope>
    <source>
        <strain evidence="1 2">IEGM 60</strain>
    </source>
</reference>
<keyword evidence="2" id="KW-1185">Reference proteome</keyword>
<dbReference type="EMBL" id="JAWLKA010000001">
    <property type="protein sequence ID" value="MDV6279295.1"/>
    <property type="molecule type" value="Genomic_DNA"/>
</dbReference>
<accession>A0ABU4C7M0</accession>
<proteinExistence type="predicted"/>